<dbReference type="RefSeq" id="WP_005326498.1">
    <property type="nucleotide sequence ID" value="NZ_ACVP01000003.1"/>
</dbReference>
<reference evidence="1 2" key="1">
    <citation type="submission" date="2009-06" db="EMBL/GenBank/DDBJ databases">
        <authorList>
            <person name="Dodson R."/>
            <person name="Sebastian Y."/>
            <person name="Madupu R."/>
            <person name="Durkin A.S."/>
            <person name="Torralba M."/>
            <person name="Methe B."/>
            <person name="Sutton G.G."/>
            <person name="Strausberg R.L."/>
            <person name="Nelson K.E."/>
        </authorList>
    </citation>
    <scope>NUCLEOTIDE SEQUENCE [LARGE SCALE GENOMIC DNA]</scope>
    <source>
        <strain evidence="1 2">SK141</strain>
    </source>
</reference>
<gene>
    <name evidence="1" type="ORF">CORTU0001_1094</name>
</gene>
<evidence type="ECO:0000313" key="1">
    <source>
        <dbReference type="EMBL" id="EET78238.1"/>
    </source>
</evidence>
<dbReference type="EMBL" id="ACVP01000003">
    <property type="protein sequence ID" value="EET78238.1"/>
    <property type="molecule type" value="Genomic_DNA"/>
</dbReference>
<name>C6R6G2_9CORY</name>
<dbReference type="Proteomes" id="UP000004384">
    <property type="component" value="Unassembled WGS sequence"/>
</dbReference>
<protein>
    <submittedName>
        <fullName evidence="1">Uncharacterized protein</fullName>
    </submittedName>
</protein>
<evidence type="ECO:0000313" key="2">
    <source>
        <dbReference type="Proteomes" id="UP000004384"/>
    </source>
</evidence>
<proteinExistence type="predicted"/>
<comment type="caution">
    <text evidence="1">The sequence shown here is derived from an EMBL/GenBank/DDBJ whole genome shotgun (WGS) entry which is preliminary data.</text>
</comment>
<accession>C6R6G2</accession>
<sequence length="86" mass="9134">MAAIINRRDSFPLHWLTSGVRSVEGEIAVSNLGKKAGTPAEVLRLELTEHNKGRRVTVNVDAASLAGLGAWLVDNYGKRGGAADAH</sequence>
<organism evidence="1 2">
    <name type="scientific">Corynebacterium tuberculostearicum SK141</name>
    <dbReference type="NCBI Taxonomy" id="553206"/>
    <lineage>
        <taxon>Bacteria</taxon>
        <taxon>Bacillati</taxon>
        <taxon>Actinomycetota</taxon>
        <taxon>Actinomycetes</taxon>
        <taxon>Mycobacteriales</taxon>
        <taxon>Corynebacteriaceae</taxon>
        <taxon>Corynebacterium</taxon>
    </lineage>
</organism>
<dbReference type="AlphaFoldDB" id="C6R6G2"/>